<feature type="domain" description="Cobalamin synthesis G N-terminal" evidence="13">
    <location>
        <begin position="519"/>
        <end position="594"/>
    </location>
</feature>
<dbReference type="InterPro" id="IPR045169">
    <property type="entry name" value="NO2/SO3_Rdtase_4Fe4S_prot"/>
</dbReference>
<evidence type="ECO:0000313" key="14">
    <source>
        <dbReference type="EMBL" id="EDO27072.1"/>
    </source>
</evidence>
<dbReference type="NCBIfam" id="TIGR02435">
    <property type="entry name" value="CobG"/>
    <property type="match status" value="1"/>
</dbReference>
<dbReference type="PANTHER" id="PTHR11493">
    <property type="entry name" value="SULFITE REDUCTASE [NADPH] SUBUNIT BETA-RELATED"/>
    <property type="match status" value="1"/>
</dbReference>
<name>A7TA99_NEMVE</name>
<evidence type="ECO:0000256" key="2">
    <source>
        <dbReference type="ARBA" id="ARBA00010429"/>
    </source>
</evidence>
<keyword evidence="6" id="KW-0408">Iron</keyword>
<feature type="domain" description="Nitrite/Sulfite reductase ferredoxin-like" evidence="11">
    <location>
        <begin position="15"/>
        <end position="72"/>
    </location>
</feature>
<dbReference type="InterPro" id="IPR021744">
    <property type="entry name" value="CbiG_N"/>
</dbReference>
<dbReference type="Pfam" id="PF01077">
    <property type="entry name" value="NIR_SIR"/>
    <property type="match status" value="1"/>
</dbReference>
<evidence type="ECO:0000259" key="10">
    <source>
        <dbReference type="Pfam" id="PF02570"/>
    </source>
</evidence>
<sequence>CPGLLRIVPALDGGICRVKLAGGVLSSQQARAIAEAAERCASGVLELTNRSNLQIRGVLPGQQSELIERLLAAGLGPSNPAADDVRNLLLSPAAGLDPHALLDTRPLAAALLELLQATPALHGLSAKFAIQLDGGEALAMLEHPHDIWLSALPSAPTQLAFGLAGCPTDTPLGEIGVEQAAELIEQLLLLFLDLAGGAHSRMRQLLGVIAPSQLLHQLQARVPFAIQSAPTNWQRTAISQHAAMGIYPQQQNGLCMVAAGARLGRINAAQLRVLADLAERHGDASLRLTPWQGLLLPNIPEHSAGTLLHALAELGLLTDAQEPLSKLIACTGSAACAKGLADSKVDALLLAKHLRASTARPQETAMLEYIRDGQEIYRQSFATIRAEADLSAIPADLEKLAVRVIHACGMVDVVQDLRFSPGAGAAGRAALAKGAPILCDARMVAEGITRPRLTANNPVICTLHNDGVIEQARALGNTRSAVALEHWREHLQGSVVAQIHGLHSRVADVERTYEDFGDTLRALYRAGTPIIALCAAGIVIRSLAAALGEKDREPPVLAVAEDGSAVVPLLGGLGGVNRMAREVAAHLEAQAGLTEFLALAAKPPANTRDYKVQVMAEDSNGIETFWITPFRALEQGFIGTVANEPRIVKSVTWGQQLRFTREQITDWGYLKNDRQVGSFTICALFKDMPPEQVEYYRSQHGFDCQ</sequence>
<dbReference type="Pfam" id="PF02570">
    <property type="entry name" value="CbiC"/>
    <property type="match status" value="1"/>
</dbReference>
<keyword evidence="3" id="KW-0004">4Fe-4S</keyword>
<dbReference type="OMA" id="VCPGLFY"/>
<feature type="domain" description="DUF2314" evidence="12">
    <location>
        <begin position="615"/>
        <end position="703"/>
    </location>
</feature>
<evidence type="ECO:0000259" key="13">
    <source>
        <dbReference type="Pfam" id="PF11760"/>
    </source>
</evidence>
<dbReference type="SUPFAM" id="SSF159672">
    <property type="entry name" value="CbiG N-terminal domain-like"/>
    <property type="match status" value="1"/>
</dbReference>
<evidence type="ECO:0000313" key="15">
    <source>
        <dbReference type="Proteomes" id="UP000001593"/>
    </source>
</evidence>
<evidence type="ECO:0000256" key="4">
    <source>
        <dbReference type="ARBA" id="ARBA00022573"/>
    </source>
</evidence>
<dbReference type="SUPFAM" id="SSF55124">
    <property type="entry name" value="Nitrite/Sulfite reductase N-terminal domain-like"/>
    <property type="match status" value="2"/>
</dbReference>
<comment type="similarity">
    <text evidence="2">Belongs to the nitrite and sulfite reductase 4Fe-4S domain family.</text>
</comment>
<evidence type="ECO:0000259" key="12">
    <source>
        <dbReference type="Pfam" id="PF10077"/>
    </source>
</evidence>
<dbReference type="InterPro" id="IPR036136">
    <property type="entry name" value="Nit/Sulf_reduc_fer-like_dom_sf"/>
</dbReference>
<dbReference type="HOGENOM" id="CLU_391610_0_0_1"/>
<dbReference type="Gene3D" id="3.30.413.10">
    <property type="entry name" value="Sulfite Reductase Hemoprotein, domain 1"/>
    <property type="match status" value="1"/>
</dbReference>
<evidence type="ECO:0008006" key="16">
    <source>
        <dbReference type="Google" id="ProtNLM"/>
    </source>
</evidence>
<dbReference type="InterPro" id="IPR045854">
    <property type="entry name" value="NO2/SO3_Rdtase_4Fe4S_sf"/>
</dbReference>
<keyword evidence="7" id="KW-0411">Iron-sulfur</keyword>
<dbReference type="Pfam" id="PF03460">
    <property type="entry name" value="NIR_SIR_ferr"/>
    <property type="match status" value="2"/>
</dbReference>
<dbReference type="SUPFAM" id="SSF63965">
    <property type="entry name" value="Precorrin-8X methylmutase CbiC/CobH"/>
    <property type="match status" value="1"/>
</dbReference>
<dbReference type="InterPro" id="IPR012798">
    <property type="entry name" value="Cbl_synth_CobG-like"/>
</dbReference>
<organism evidence="14 15">
    <name type="scientific">Nematostella vectensis</name>
    <name type="common">Starlet sea anemone</name>
    <dbReference type="NCBI Taxonomy" id="45351"/>
    <lineage>
        <taxon>Eukaryota</taxon>
        <taxon>Metazoa</taxon>
        <taxon>Cnidaria</taxon>
        <taxon>Anthozoa</taxon>
        <taxon>Hexacorallia</taxon>
        <taxon>Actiniaria</taxon>
        <taxon>Edwardsiidae</taxon>
        <taxon>Nematostella</taxon>
    </lineage>
</organism>
<dbReference type="PANTHER" id="PTHR11493:SF54">
    <property type="entry name" value="ANAEROBIC SULFITE REDUCTASE SUBUNIT C"/>
    <property type="match status" value="1"/>
</dbReference>
<dbReference type="InterPro" id="IPR005117">
    <property type="entry name" value="NiRdtase/SiRdtase_haem-b_fer"/>
</dbReference>
<dbReference type="Proteomes" id="UP000001593">
    <property type="component" value="Unassembled WGS sequence"/>
</dbReference>
<proteinExistence type="inferred from homology"/>
<keyword evidence="4" id="KW-0169">Cobalamin biosynthesis</keyword>
<dbReference type="Gene3D" id="3.40.50.10230">
    <property type="entry name" value="Cobalamin biosynthesis CobH/CbiC, precorrin-8X methylmutase"/>
    <property type="match status" value="1"/>
</dbReference>
<feature type="domain" description="Nitrite/Sulfite reductase ferredoxin-like" evidence="11">
    <location>
        <begin position="247"/>
        <end position="313"/>
    </location>
</feature>
<gene>
    <name evidence="14" type="ORF">NEMVEDRAFT_v1g224427</name>
</gene>
<dbReference type="GO" id="GO:0016491">
    <property type="term" value="F:oxidoreductase activity"/>
    <property type="evidence" value="ECO:0007669"/>
    <property type="project" value="InterPro"/>
</dbReference>
<evidence type="ECO:0000256" key="3">
    <source>
        <dbReference type="ARBA" id="ARBA00022485"/>
    </source>
</evidence>
<keyword evidence="15" id="KW-1185">Reference proteome</keyword>
<accession>A7TA99</accession>
<dbReference type="eggNOG" id="KOG0560">
    <property type="taxonomic scope" value="Eukaryota"/>
</dbReference>
<dbReference type="Pfam" id="PF10077">
    <property type="entry name" value="DUF2314"/>
    <property type="match status" value="1"/>
</dbReference>
<dbReference type="AlphaFoldDB" id="A7TA99"/>
<dbReference type="InterPro" id="IPR006067">
    <property type="entry name" value="NO2/SO3_Rdtase_4Fe4S_dom"/>
</dbReference>
<dbReference type="EMBL" id="DS473943">
    <property type="protein sequence ID" value="EDO27072.1"/>
    <property type="molecule type" value="Genomic_DNA"/>
</dbReference>
<protein>
    <recommendedName>
        <fullName evidence="16">Precorrin-3B C(17)-methyltransferase</fullName>
    </recommendedName>
</protein>
<comment type="pathway">
    <text evidence="1">Cofactor biosynthesis; adenosylcobalamin biosynthesis.</text>
</comment>
<dbReference type="InterPro" id="IPR003722">
    <property type="entry name" value="Cbl_synth_CobH/CbiC"/>
</dbReference>
<evidence type="ECO:0000259" key="11">
    <source>
        <dbReference type="Pfam" id="PF03460"/>
    </source>
</evidence>
<dbReference type="InParanoid" id="A7TA99"/>
<dbReference type="InterPro" id="IPR036588">
    <property type="entry name" value="CobH/CbiC_sf"/>
</dbReference>
<evidence type="ECO:0000256" key="6">
    <source>
        <dbReference type="ARBA" id="ARBA00023004"/>
    </source>
</evidence>
<feature type="non-terminal residue" evidence="14">
    <location>
        <position position="705"/>
    </location>
</feature>
<dbReference type="Gene3D" id="3.90.480.10">
    <property type="entry name" value="Sulfite Reductase Hemoprotein,Domain 2"/>
    <property type="match status" value="1"/>
</dbReference>
<feature type="domain" description="Nitrite/sulphite reductase 4Fe-4S" evidence="9">
    <location>
        <begin position="82"/>
        <end position="173"/>
    </location>
</feature>
<dbReference type="GO" id="GO:0016993">
    <property type="term" value="F:precorrin-8X methylmutase activity"/>
    <property type="evidence" value="ECO:0007669"/>
    <property type="project" value="InterPro"/>
</dbReference>
<dbReference type="InterPro" id="IPR038029">
    <property type="entry name" value="GbiG_N_sf"/>
</dbReference>
<reference evidence="14 15" key="1">
    <citation type="journal article" date="2007" name="Science">
        <title>Sea anemone genome reveals ancestral eumetazoan gene repertoire and genomic organization.</title>
        <authorList>
            <person name="Putnam N.H."/>
            <person name="Srivastava M."/>
            <person name="Hellsten U."/>
            <person name="Dirks B."/>
            <person name="Chapman J."/>
            <person name="Salamov A."/>
            <person name="Terry A."/>
            <person name="Shapiro H."/>
            <person name="Lindquist E."/>
            <person name="Kapitonov V.V."/>
            <person name="Jurka J."/>
            <person name="Genikhovich G."/>
            <person name="Grigoriev I.V."/>
            <person name="Lucas S.M."/>
            <person name="Steele R.E."/>
            <person name="Finnerty J.R."/>
            <person name="Technau U."/>
            <person name="Martindale M.Q."/>
            <person name="Rokhsar D.S."/>
        </authorList>
    </citation>
    <scope>NUCLEOTIDE SEQUENCE [LARGE SCALE GENOMIC DNA]</scope>
    <source>
        <strain evidence="15">CH2 X CH6</strain>
    </source>
</reference>
<keyword evidence="5" id="KW-0479">Metal-binding</keyword>
<evidence type="ECO:0000256" key="8">
    <source>
        <dbReference type="ARBA" id="ARBA00023235"/>
    </source>
</evidence>
<evidence type="ECO:0000259" key="9">
    <source>
        <dbReference type="Pfam" id="PF01077"/>
    </source>
</evidence>
<dbReference type="GO" id="GO:0046872">
    <property type="term" value="F:metal ion binding"/>
    <property type="evidence" value="ECO:0007669"/>
    <property type="project" value="UniProtKB-KW"/>
</dbReference>
<dbReference type="UniPathway" id="UPA00148"/>
<dbReference type="InterPro" id="IPR018756">
    <property type="entry name" value="DUF2314"/>
</dbReference>
<dbReference type="STRING" id="45351.A7TA99"/>
<dbReference type="SUPFAM" id="SSF56014">
    <property type="entry name" value="Nitrite and sulphite reductase 4Fe-4S domain-like"/>
    <property type="match status" value="1"/>
</dbReference>
<keyword evidence="8" id="KW-0413">Isomerase</keyword>
<evidence type="ECO:0000256" key="5">
    <source>
        <dbReference type="ARBA" id="ARBA00022723"/>
    </source>
</evidence>
<evidence type="ECO:0000256" key="7">
    <source>
        <dbReference type="ARBA" id="ARBA00023014"/>
    </source>
</evidence>
<dbReference type="GO" id="GO:0020037">
    <property type="term" value="F:heme binding"/>
    <property type="evidence" value="ECO:0007669"/>
    <property type="project" value="InterPro"/>
</dbReference>
<dbReference type="Pfam" id="PF11760">
    <property type="entry name" value="CbiG_N"/>
    <property type="match status" value="1"/>
</dbReference>
<feature type="domain" description="Cobalamin biosynthesis precorrin-8X methylmutase CobH/CbiC" evidence="10">
    <location>
        <begin position="375"/>
        <end position="497"/>
    </location>
</feature>
<dbReference type="GO" id="GO:0051539">
    <property type="term" value="F:4 iron, 4 sulfur cluster binding"/>
    <property type="evidence" value="ECO:0007669"/>
    <property type="project" value="UniProtKB-KW"/>
</dbReference>
<evidence type="ECO:0000256" key="1">
    <source>
        <dbReference type="ARBA" id="ARBA00004953"/>
    </source>
</evidence>